<dbReference type="EMBL" id="FNXF01000014">
    <property type="protein sequence ID" value="SEI06209.1"/>
    <property type="molecule type" value="Genomic_DNA"/>
</dbReference>
<accession>A0A1H6MVT3</accession>
<dbReference type="STRING" id="173990.SAMN05660691_03228"/>
<keyword evidence="2" id="KW-1185">Reference proteome</keyword>
<reference evidence="2" key="1">
    <citation type="submission" date="2016-10" db="EMBL/GenBank/DDBJ databases">
        <authorList>
            <person name="Varghese N."/>
            <person name="Submissions S."/>
        </authorList>
    </citation>
    <scope>NUCLEOTIDE SEQUENCE [LARGE SCALE GENOMIC DNA]</scope>
    <source>
        <strain evidence="2">DSM 17616</strain>
    </source>
</reference>
<name>A0A1H6MVT3_9GAMM</name>
<dbReference type="OrthoDB" id="5772860at2"/>
<sequence>MTTLSYSQQQLLKVLQISQVKLTDAFASQLLPAAESEPAQSSSDNITSLKIELQSVAPDLSQLLAQDIAAALADGLNWQIEPAAVHSHIDQYQLLTPPLLALQRAEQKKALWALLSSYEKSSSEQSSHE</sequence>
<gene>
    <name evidence="1" type="ORF">SAMN05660691_03228</name>
</gene>
<dbReference type="RefSeq" id="WP_092795559.1">
    <property type="nucleotide sequence ID" value="NZ_FNXF01000014.1"/>
</dbReference>
<evidence type="ECO:0000313" key="1">
    <source>
        <dbReference type="EMBL" id="SEI06209.1"/>
    </source>
</evidence>
<dbReference type="Proteomes" id="UP000199371">
    <property type="component" value="Unassembled WGS sequence"/>
</dbReference>
<evidence type="ECO:0000313" key="2">
    <source>
        <dbReference type="Proteomes" id="UP000199371"/>
    </source>
</evidence>
<protein>
    <submittedName>
        <fullName evidence="1">Uncharacterized protein</fullName>
    </submittedName>
</protein>
<organism evidence="1 2">
    <name type="scientific">Rheinheimera pacifica</name>
    <dbReference type="NCBI Taxonomy" id="173990"/>
    <lineage>
        <taxon>Bacteria</taxon>
        <taxon>Pseudomonadati</taxon>
        <taxon>Pseudomonadota</taxon>
        <taxon>Gammaproteobacteria</taxon>
        <taxon>Chromatiales</taxon>
        <taxon>Chromatiaceae</taxon>
        <taxon>Rheinheimera</taxon>
    </lineage>
</organism>
<proteinExistence type="predicted"/>
<dbReference type="AlphaFoldDB" id="A0A1H6MVT3"/>